<dbReference type="EMBL" id="MTHB01000222">
    <property type="protein sequence ID" value="OXC74364.1"/>
    <property type="molecule type" value="Genomic_DNA"/>
</dbReference>
<evidence type="ECO:0000313" key="2">
    <source>
        <dbReference type="Proteomes" id="UP000214720"/>
    </source>
</evidence>
<evidence type="ECO:0000313" key="1">
    <source>
        <dbReference type="EMBL" id="OXC74364.1"/>
    </source>
</evidence>
<comment type="caution">
    <text evidence="1">The sequence shown here is derived from an EMBL/GenBank/DDBJ whole genome shotgun (WGS) entry which is preliminary data.</text>
</comment>
<gene>
    <name evidence="1" type="ORF">BSU04_32410</name>
</gene>
<name>A0A226WT51_CABSO</name>
<sequence>MVTAKLELLKENRAFQQTGTSVPQRRSSVVFQQAFNGRSLITTISAVNFDARI</sequence>
<protein>
    <submittedName>
        <fullName evidence="1">Uncharacterized protein</fullName>
    </submittedName>
</protein>
<organism evidence="1 2">
    <name type="scientific">Caballeronia sordidicola</name>
    <name type="common">Burkholderia sordidicola</name>
    <dbReference type="NCBI Taxonomy" id="196367"/>
    <lineage>
        <taxon>Bacteria</taxon>
        <taxon>Pseudomonadati</taxon>
        <taxon>Pseudomonadota</taxon>
        <taxon>Betaproteobacteria</taxon>
        <taxon>Burkholderiales</taxon>
        <taxon>Burkholderiaceae</taxon>
        <taxon>Caballeronia</taxon>
    </lineage>
</organism>
<dbReference type="AlphaFoldDB" id="A0A226WT51"/>
<dbReference type="Proteomes" id="UP000214720">
    <property type="component" value="Unassembled WGS sequence"/>
</dbReference>
<accession>A0A226WT51</accession>
<proteinExistence type="predicted"/>
<reference evidence="2" key="1">
    <citation type="submission" date="2017-01" db="EMBL/GenBank/DDBJ databases">
        <title>Genome Analysis of Deinococcus marmoris KOPRI26562.</title>
        <authorList>
            <person name="Kim J.H."/>
            <person name="Oh H.-M."/>
        </authorList>
    </citation>
    <scope>NUCLEOTIDE SEQUENCE [LARGE SCALE GENOMIC DNA]</scope>
    <source>
        <strain evidence="2">PAMC 26633</strain>
    </source>
</reference>